<keyword evidence="3" id="KW-1185">Reference proteome</keyword>
<accession>A0ABT7F3G4</accession>
<organism evidence="2 3">
    <name type="scientific">Pseudodonghicola flavimaris</name>
    <dbReference type="NCBI Taxonomy" id="3050036"/>
    <lineage>
        <taxon>Bacteria</taxon>
        <taxon>Pseudomonadati</taxon>
        <taxon>Pseudomonadota</taxon>
        <taxon>Alphaproteobacteria</taxon>
        <taxon>Rhodobacterales</taxon>
        <taxon>Paracoccaceae</taxon>
        <taxon>Pseudodonghicola</taxon>
    </lineage>
</organism>
<protein>
    <submittedName>
        <fullName evidence="2">Uncharacterized protein</fullName>
    </submittedName>
</protein>
<evidence type="ECO:0000313" key="3">
    <source>
        <dbReference type="Proteomes" id="UP001243757"/>
    </source>
</evidence>
<dbReference type="Proteomes" id="UP001243757">
    <property type="component" value="Unassembled WGS sequence"/>
</dbReference>
<sequence>MKTLLLSATLALGLLGLAPAGHAAGKLEVKIVTVMGRNWSVAPDPEKPGYWRAMRDWNNFDPFGSPARLRTVQAMAAFKAATGCTAIYSSMYQTIAGDVLTQLSCPAGD</sequence>
<gene>
    <name evidence="2" type="ORF">QO033_15885</name>
</gene>
<reference evidence="2 3" key="1">
    <citation type="submission" date="2023-05" db="EMBL/GenBank/DDBJ databases">
        <title>Pseudodonghicola sp. nov.</title>
        <authorList>
            <person name="Huang J."/>
        </authorList>
    </citation>
    <scope>NUCLEOTIDE SEQUENCE [LARGE SCALE GENOMIC DNA]</scope>
    <source>
        <strain evidence="2 3">IC7</strain>
    </source>
</reference>
<dbReference type="RefSeq" id="WP_284481966.1">
    <property type="nucleotide sequence ID" value="NZ_JASNJD010000012.1"/>
</dbReference>
<evidence type="ECO:0000313" key="2">
    <source>
        <dbReference type="EMBL" id="MDK3019162.1"/>
    </source>
</evidence>
<feature type="signal peptide" evidence="1">
    <location>
        <begin position="1"/>
        <end position="23"/>
    </location>
</feature>
<evidence type="ECO:0000256" key="1">
    <source>
        <dbReference type="SAM" id="SignalP"/>
    </source>
</evidence>
<keyword evidence="1" id="KW-0732">Signal</keyword>
<feature type="chain" id="PRO_5045880321" evidence="1">
    <location>
        <begin position="24"/>
        <end position="109"/>
    </location>
</feature>
<dbReference type="EMBL" id="JASNJD010000012">
    <property type="protein sequence ID" value="MDK3019162.1"/>
    <property type="molecule type" value="Genomic_DNA"/>
</dbReference>
<proteinExistence type="predicted"/>
<comment type="caution">
    <text evidence="2">The sequence shown here is derived from an EMBL/GenBank/DDBJ whole genome shotgun (WGS) entry which is preliminary data.</text>
</comment>
<name>A0ABT7F3G4_9RHOB</name>